<comment type="caution">
    <text evidence="1">The sequence shown here is derived from an EMBL/GenBank/DDBJ whole genome shotgun (WGS) entry which is preliminary data.</text>
</comment>
<gene>
    <name evidence="1" type="ORF">JOB18_023122</name>
</gene>
<evidence type="ECO:0000313" key="1">
    <source>
        <dbReference type="EMBL" id="KAG7454954.1"/>
    </source>
</evidence>
<proteinExistence type="predicted"/>
<reference evidence="1 2" key="1">
    <citation type="journal article" date="2021" name="Sci. Rep.">
        <title>Chromosome anchoring in Senegalese sole (Solea senegalensis) reveals sex-associated markers and genome rearrangements in flatfish.</title>
        <authorList>
            <person name="Guerrero-Cozar I."/>
            <person name="Gomez-Garrido J."/>
            <person name="Berbel C."/>
            <person name="Martinez-Blanch J.F."/>
            <person name="Alioto T."/>
            <person name="Claros M.G."/>
            <person name="Gagnaire P.A."/>
            <person name="Manchado M."/>
        </authorList>
    </citation>
    <scope>NUCLEOTIDE SEQUENCE [LARGE SCALE GENOMIC DNA]</scope>
    <source>
        <strain evidence="1">Sse05_10M</strain>
    </source>
</reference>
<dbReference type="EMBL" id="JAGKHQ010001524">
    <property type="protein sequence ID" value="KAG7454954.1"/>
    <property type="molecule type" value="Genomic_DNA"/>
</dbReference>
<dbReference type="AlphaFoldDB" id="A0AAV6PB45"/>
<protein>
    <submittedName>
        <fullName evidence="1">Uncharacterized protein</fullName>
    </submittedName>
</protein>
<keyword evidence="2" id="KW-1185">Reference proteome</keyword>
<accession>A0AAV6PB45</accession>
<sequence>MGSFCSTPDRKTTVVMMVTPREESAVQMVTGDSLHSNKAALWLQHPIRSRCSNRRRVHGLNNYWTVTDAKNCRYHGYRVFTADQG</sequence>
<organism evidence="1 2">
    <name type="scientific">Solea senegalensis</name>
    <name type="common">Senegalese sole</name>
    <dbReference type="NCBI Taxonomy" id="28829"/>
    <lineage>
        <taxon>Eukaryota</taxon>
        <taxon>Metazoa</taxon>
        <taxon>Chordata</taxon>
        <taxon>Craniata</taxon>
        <taxon>Vertebrata</taxon>
        <taxon>Euteleostomi</taxon>
        <taxon>Actinopterygii</taxon>
        <taxon>Neopterygii</taxon>
        <taxon>Teleostei</taxon>
        <taxon>Neoteleostei</taxon>
        <taxon>Acanthomorphata</taxon>
        <taxon>Carangaria</taxon>
        <taxon>Pleuronectiformes</taxon>
        <taxon>Pleuronectoidei</taxon>
        <taxon>Soleidae</taxon>
        <taxon>Solea</taxon>
    </lineage>
</organism>
<evidence type="ECO:0000313" key="2">
    <source>
        <dbReference type="Proteomes" id="UP000693946"/>
    </source>
</evidence>
<name>A0AAV6PB45_SOLSE</name>
<dbReference type="Proteomes" id="UP000693946">
    <property type="component" value="Unassembled WGS sequence"/>
</dbReference>